<comment type="subcellular location">
    <subcellularLocation>
        <location evidence="1 4">Bacterial flagellum basal body</location>
    </subcellularLocation>
</comment>
<evidence type="ECO:0000259" key="5">
    <source>
        <dbReference type="Pfam" id="PF00460"/>
    </source>
</evidence>
<reference evidence="9" key="1">
    <citation type="journal article" date="2019" name="Int. J. Syst. Evol. Microbiol.">
        <title>The Global Catalogue of Microorganisms (GCM) 10K type strain sequencing project: providing services to taxonomists for standard genome sequencing and annotation.</title>
        <authorList>
            <consortium name="The Broad Institute Genomics Platform"/>
            <consortium name="The Broad Institute Genome Sequencing Center for Infectious Disease"/>
            <person name="Wu L."/>
            <person name="Ma J."/>
        </authorList>
    </citation>
    <scope>NUCLEOTIDE SEQUENCE [LARGE SCALE GENOMIC DNA]</scope>
    <source>
        <strain evidence="9">KCTC 42182</strain>
    </source>
</reference>
<evidence type="ECO:0000256" key="3">
    <source>
        <dbReference type="ARBA" id="ARBA00023143"/>
    </source>
</evidence>
<comment type="caution">
    <text evidence="8">The sequence shown here is derived from an EMBL/GenBank/DDBJ whole genome shotgun (WGS) entry which is preliminary data.</text>
</comment>
<keyword evidence="8" id="KW-0969">Cilium</keyword>
<keyword evidence="3 4" id="KW-0975">Bacterial flagellum</keyword>
<dbReference type="Pfam" id="PF06429">
    <property type="entry name" value="Flg_bbr_C"/>
    <property type="match status" value="1"/>
</dbReference>
<dbReference type="Pfam" id="PF00460">
    <property type="entry name" value="Flg_bb_rod"/>
    <property type="match status" value="1"/>
</dbReference>
<evidence type="ECO:0000313" key="8">
    <source>
        <dbReference type="EMBL" id="MFC3676986.1"/>
    </source>
</evidence>
<evidence type="ECO:0000256" key="4">
    <source>
        <dbReference type="RuleBase" id="RU362116"/>
    </source>
</evidence>
<dbReference type="InterPro" id="IPR001444">
    <property type="entry name" value="Flag_bb_rod_N"/>
</dbReference>
<dbReference type="SUPFAM" id="SSF117143">
    <property type="entry name" value="Flagellar hook protein flgE"/>
    <property type="match status" value="1"/>
</dbReference>
<sequence>MTIFGSINTAVEALNAFSVKIGNISDNVANASTTGYKTVDTQFSDLVATRFQGSPVLNATRQGGVTAASTFANRSPGQIVPDDSGSSAAVSGNGFFPVAKATGLDPVTGEPTGFETTTYYTRQGDFHLDDGGHLVNSAGYYLMTGTVSGGGSPQVFTINTADPALAAGLSDVSINDGGMVVANLSDHSTVKLGQILLANFPEPDGLDRVDGIAFRETAKSGGVVYGSAADAGNSAGVGTVKGSALELSTADTTDQMTQLIQTQQAYSMNSQIITISNAMLQTAVNLKT</sequence>
<organism evidence="8 9">
    <name type="scientific">Ferrovibrio xuzhouensis</name>
    <dbReference type="NCBI Taxonomy" id="1576914"/>
    <lineage>
        <taxon>Bacteria</taxon>
        <taxon>Pseudomonadati</taxon>
        <taxon>Pseudomonadota</taxon>
        <taxon>Alphaproteobacteria</taxon>
        <taxon>Rhodospirillales</taxon>
        <taxon>Rhodospirillaceae</taxon>
        <taxon>Ferrovibrio</taxon>
    </lineage>
</organism>
<evidence type="ECO:0000259" key="6">
    <source>
        <dbReference type="Pfam" id="PF06429"/>
    </source>
</evidence>
<dbReference type="EMBL" id="JBHRYJ010000003">
    <property type="protein sequence ID" value="MFC3676986.1"/>
    <property type="molecule type" value="Genomic_DNA"/>
</dbReference>
<feature type="domain" description="Flagellar basal-body/hook protein C-terminal" evidence="6">
    <location>
        <begin position="243"/>
        <end position="286"/>
    </location>
</feature>
<proteinExistence type="inferred from homology"/>
<protein>
    <recommendedName>
        <fullName evidence="4">Flagellar hook protein FlgE</fullName>
    </recommendedName>
</protein>
<dbReference type="Pfam" id="PF22692">
    <property type="entry name" value="LlgE_F_G_D1"/>
    <property type="match status" value="1"/>
</dbReference>
<dbReference type="RefSeq" id="WP_379728336.1">
    <property type="nucleotide sequence ID" value="NZ_JBHRYJ010000003.1"/>
</dbReference>
<gene>
    <name evidence="8" type="ORF">ACFOOQ_15615</name>
</gene>
<name>A0ABV7VJM0_9PROT</name>
<dbReference type="Proteomes" id="UP001595711">
    <property type="component" value="Unassembled WGS sequence"/>
</dbReference>
<dbReference type="InterPro" id="IPR037925">
    <property type="entry name" value="FlgE/F/G-like"/>
</dbReference>
<feature type="domain" description="Flagellar basal body rod protein N-terminal" evidence="5">
    <location>
        <begin position="7"/>
        <end position="37"/>
    </location>
</feature>
<feature type="domain" description="Flagellar hook protein FlgE/F/G-like D1" evidence="7">
    <location>
        <begin position="89"/>
        <end position="182"/>
    </location>
</feature>
<dbReference type="NCBIfam" id="TIGR03506">
    <property type="entry name" value="FlgEFG_subfam"/>
    <property type="match status" value="2"/>
</dbReference>
<evidence type="ECO:0000313" key="9">
    <source>
        <dbReference type="Proteomes" id="UP001595711"/>
    </source>
</evidence>
<keyword evidence="9" id="KW-1185">Reference proteome</keyword>
<evidence type="ECO:0000259" key="7">
    <source>
        <dbReference type="Pfam" id="PF22692"/>
    </source>
</evidence>
<evidence type="ECO:0000256" key="2">
    <source>
        <dbReference type="ARBA" id="ARBA00009677"/>
    </source>
</evidence>
<comment type="similarity">
    <text evidence="2 4">Belongs to the flagella basal body rod proteins family.</text>
</comment>
<evidence type="ECO:0000256" key="1">
    <source>
        <dbReference type="ARBA" id="ARBA00004117"/>
    </source>
</evidence>
<dbReference type="InterPro" id="IPR020013">
    <property type="entry name" value="Flagellar_FlgE/F/G"/>
</dbReference>
<dbReference type="InterPro" id="IPR010930">
    <property type="entry name" value="Flg_bb/hook_C_dom"/>
</dbReference>
<dbReference type="PANTHER" id="PTHR30435">
    <property type="entry name" value="FLAGELLAR PROTEIN"/>
    <property type="match status" value="1"/>
</dbReference>
<accession>A0ABV7VJM0</accession>
<comment type="function">
    <text evidence="4">A flexible structure which links the flagellar filament to the drive apparatus in the basal body.</text>
</comment>
<keyword evidence="8" id="KW-0282">Flagellum</keyword>
<keyword evidence="8" id="KW-0966">Cell projection</keyword>
<dbReference type="InterPro" id="IPR053967">
    <property type="entry name" value="LlgE_F_G-like_D1"/>
</dbReference>
<dbReference type="PANTHER" id="PTHR30435:SF1">
    <property type="entry name" value="FLAGELLAR HOOK PROTEIN FLGE"/>
    <property type="match status" value="1"/>
</dbReference>